<proteinExistence type="predicted"/>
<name>A0A5K8AE34_9BACT</name>
<evidence type="ECO:0000313" key="1">
    <source>
        <dbReference type="EMBL" id="BBO90210.1"/>
    </source>
</evidence>
<organism evidence="1 2">
    <name type="scientific">Desulfosarcina ovata subsp. ovata</name>
    <dbReference type="NCBI Taxonomy" id="2752305"/>
    <lineage>
        <taxon>Bacteria</taxon>
        <taxon>Pseudomonadati</taxon>
        <taxon>Thermodesulfobacteriota</taxon>
        <taxon>Desulfobacteria</taxon>
        <taxon>Desulfobacterales</taxon>
        <taxon>Desulfosarcinaceae</taxon>
        <taxon>Desulfosarcina</taxon>
    </lineage>
</organism>
<accession>A0A5K8AE34</accession>
<keyword evidence="2" id="KW-1185">Reference proteome</keyword>
<sequence>MRVPCGQENEKMSRLDVKKKVSQRIAPLRVVAAWPLDCHLFFQRVKQVGATDAMGGGGGALTLNRVTIDLVDFFLGFEVAVQFDIENLKLFLPPARQTETHPQF</sequence>
<gene>
    <name evidence="1" type="ORF">DSCOOX_33900</name>
</gene>
<dbReference type="AlphaFoldDB" id="A0A5K8AE34"/>
<reference evidence="1 2" key="1">
    <citation type="submission" date="2019-11" db="EMBL/GenBank/DDBJ databases">
        <title>Comparative genomics of hydrocarbon-degrading Desulfosarcina strains.</title>
        <authorList>
            <person name="Watanabe M."/>
            <person name="Kojima H."/>
            <person name="Fukui M."/>
        </authorList>
    </citation>
    <scope>NUCLEOTIDE SEQUENCE [LARGE SCALE GENOMIC DNA]</scope>
    <source>
        <strain evidence="2">oXyS1</strain>
    </source>
</reference>
<dbReference type="Proteomes" id="UP000422108">
    <property type="component" value="Chromosome"/>
</dbReference>
<evidence type="ECO:0000313" key="2">
    <source>
        <dbReference type="Proteomes" id="UP000422108"/>
    </source>
</evidence>
<dbReference type="EMBL" id="AP021879">
    <property type="protein sequence ID" value="BBO90210.1"/>
    <property type="molecule type" value="Genomic_DNA"/>
</dbReference>
<protein>
    <submittedName>
        <fullName evidence="1">Uncharacterized protein</fullName>
    </submittedName>
</protein>